<keyword evidence="2" id="KW-0472">Membrane</keyword>
<evidence type="ECO:0000313" key="4">
    <source>
        <dbReference type="EMBL" id="CCX33469.1"/>
    </source>
</evidence>
<accession>U4LMW1</accession>
<evidence type="ECO:0000259" key="3">
    <source>
        <dbReference type="Pfam" id="PF23317"/>
    </source>
</evidence>
<dbReference type="Pfam" id="PF23317">
    <property type="entry name" value="YVC1_C"/>
    <property type="match status" value="1"/>
</dbReference>
<dbReference type="OrthoDB" id="310870at2759"/>
<feature type="domain" description="Calcium channel YVC1-like C-terminal transmembrane" evidence="3">
    <location>
        <begin position="8"/>
        <end position="232"/>
    </location>
</feature>
<feature type="region of interest" description="Disordered" evidence="1">
    <location>
        <begin position="346"/>
        <end position="365"/>
    </location>
</feature>
<evidence type="ECO:0000313" key="5">
    <source>
        <dbReference type="Proteomes" id="UP000018144"/>
    </source>
</evidence>
<keyword evidence="2" id="KW-1133">Transmembrane helix</keyword>
<organism evidence="4 5">
    <name type="scientific">Pyronema omphalodes (strain CBS 100304)</name>
    <name type="common">Pyronema confluens</name>
    <dbReference type="NCBI Taxonomy" id="1076935"/>
    <lineage>
        <taxon>Eukaryota</taxon>
        <taxon>Fungi</taxon>
        <taxon>Dikarya</taxon>
        <taxon>Ascomycota</taxon>
        <taxon>Pezizomycotina</taxon>
        <taxon>Pezizomycetes</taxon>
        <taxon>Pezizales</taxon>
        <taxon>Pyronemataceae</taxon>
        <taxon>Pyronema</taxon>
    </lineage>
</organism>
<proteinExistence type="predicted"/>
<evidence type="ECO:0000256" key="2">
    <source>
        <dbReference type="SAM" id="Phobius"/>
    </source>
</evidence>
<dbReference type="eggNOG" id="ENOG502R4J4">
    <property type="taxonomic scope" value="Eukaryota"/>
</dbReference>
<evidence type="ECO:0000256" key="1">
    <source>
        <dbReference type="SAM" id="MobiDB-lite"/>
    </source>
</evidence>
<dbReference type="STRING" id="1076935.U4LMW1"/>
<dbReference type="AlphaFoldDB" id="U4LMW1"/>
<sequence>MTMISVGLVFLIYRIIGVVKDNEVITDTAFDVLSLEALLLVPRIFSLLSLIPFFGVLIPCLKQMSKEFLKFLVLIVILYFGFLTTFSLLARDRMSFANVFWMLVSVFFGSSSVGFQAMREISPILGPPLMLIFVTITNILLITSLISLLSNSLTTMLSNAREEYLFMFSIMVLEASSSSRLVVYYPPLNLLPLILLRPFRLFLSSSRIRKWRIMLLKLSHCGLAYSIVVFERLQGKERRHTAWGPNDNDKKGGPASLGNSGLGISLFNRSSVWHPRRLQLAGSRLGLGVGGGLHATTTAPATSAASSVRLDDRLEGPSEGGPSPGPTQRNYYDRGLLSQRDMLSPMSYNRFGGEENASSSTEELRRLRSEIEELNRKMDAILAMQMKPVESQRTEQQQPKRLDVD</sequence>
<name>U4LMW1_PYROM</name>
<feature type="transmembrane region" description="Helical" evidence="2">
    <location>
        <begin position="41"/>
        <end position="61"/>
    </location>
</feature>
<dbReference type="EMBL" id="HF936097">
    <property type="protein sequence ID" value="CCX33469.1"/>
    <property type="molecule type" value="Genomic_DNA"/>
</dbReference>
<feature type="transmembrane region" description="Helical" evidence="2">
    <location>
        <begin position="96"/>
        <end position="117"/>
    </location>
</feature>
<reference evidence="4 5" key="1">
    <citation type="journal article" date="2013" name="PLoS Genet.">
        <title>The genome and development-dependent transcriptomes of Pyronema confluens: a window into fungal evolution.</title>
        <authorList>
            <person name="Traeger S."/>
            <person name="Altegoer F."/>
            <person name="Freitag M."/>
            <person name="Gabaldon T."/>
            <person name="Kempken F."/>
            <person name="Kumar A."/>
            <person name="Marcet-Houben M."/>
            <person name="Poggeler S."/>
            <person name="Stajich J.E."/>
            <person name="Nowrousian M."/>
        </authorList>
    </citation>
    <scope>NUCLEOTIDE SEQUENCE [LARGE SCALE GENOMIC DNA]</scope>
    <source>
        <strain evidence="5">CBS 100304</strain>
        <tissue evidence="4">Vegetative mycelium</tissue>
    </source>
</reference>
<feature type="compositionally biased region" description="Low complexity" evidence="1">
    <location>
        <begin position="297"/>
        <end position="307"/>
    </location>
</feature>
<dbReference type="Proteomes" id="UP000018144">
    <property type="component" value="Unassembled WGS sequence"/>
</dbReference>
<feature type="region of interest" description="Disordered" evidence="1">
    <location>
        <begin position="386"/>
        <end position="405"/>
    </location>
</feature>
<dbReference type="InterPro" id="IPR056336">
    <property type="entry name" value="YVC1_C"/>
</dbReference>
<feature type="region of interest" description="Disordered" evidence="1">
    <location>
        <begin position="297"/>
        <end position="332"/>
    </location>
</feature>
<protein>
    <recommendedName>
        <fullName evidence="3">Calcium channel YVC1-like C-terminal transmembrane domain-containing protein</fullName>
    </recommendedName>
</protein>
<feature type="compositionally biased region" description="Basic and acidic residues" evidence="1">
    <location>
        <begin position="390"/>
        <end position="405"/>
    </location>
</feature>
<keyword evidence="2" id="KW-0812">Transmembrane</keyword>
<keyword evidence="5" id="KW-1185">Reference proteome</keyword>
<feature type="transmembrane region" description="Helical" evidence="2">
    <location>
        <begin position="181"/>
        <end position="199"/>
    </location>
</feature>
<gene>
    <name evidence="4" type="ORF">PCON_01179</name>
</gene>
<dbReference type="InterPro" id="IPR052971">
    <property type="entry name" value="TRP_calcium_channel"/>
</dbReference>
<feature type="transmembrane region" description="Helical" evidence="2">
    <location>
        <begin position="68"/>
        <end position="90"/>
    </location>
</feature>
<dbReference type="PANTHER" id="PTHR35859">
    <property type="entry name" value="NONSELECTIVE CATION CHANNEL PROTEIN"/>
    <property type="match status" value="1"/>
</dbReference>
<feature type="transmembrane region" description="Helical" evidence="2">
    <location>
        <begin position="129"/>
        <end position="149"/>
    </location>
</feature>
<dbReference type="PANTHER" id="PTHR35859:SF5">
    <property type="entry name" value="ION TRANSPORT DOMAIN-CONTAINING PROTEIN"/>
    <property type="match status" value="1"/>
</dbReference>